<name>A0A7X5V775_9ACTN</name>
<organism evidence="1 2">
    <name type="scientific">Kribbella shirazensis</name>
    <dbReference type="NCBI Taxonomy" id="1105143"/>
    <lineage>
        <taxon>Bacteria</taxon>
        <taxon>Bacillati</taxon>
        <taxon>Actinomycetota</taxon>
        <taxon>Actinomycetes</taxon>
        <taxon>Propionibacteriales</taxon>
        <taxon>Kribbellaceae</taxon>
        <taxon>Kribbella</taxon>
    </lineage>
</organism>
<dbReference type="EMBL" id="JAASRO010000001">
    <property type="protein sequence ID" value="NIK55903.1"/>
    <property type="molecule type" value="Genomic_DNA"/>
</dbReference>
<reference evidence="1 2" key="1">
    <citation type="submission" date="2020-03" db="EMBL/GenBank/DDBJ databases">
        <title>Sequencing the genomes of 1000 actinobacteria strains.</title>
        <authorList>
            <person name="Klenk H.-P."/>
        </authorList>
    </citation>
    <scope>NUCLEOTIDE SEQUENCE [LARGE SCALE GENOMIC DNA]</scope>
    <source>
        <strain evidence="1 2">DSM 45490</strain>
    </source>
</reference>
<keyword evidence="2" id="KW-1185">Reference proteome</keyword>
<comment type="caution">
    <text evidence="1">The sequence shown here is derived from an EMBL/GenBank/DDBJ whole genome shotgun (WGS) entry which is preliminary data.</text>
</comment>
<dbReference type="AlphaFoldDB" id="A0A7X5V775"/>
<evidence type="ECO:0000313" key="2">
    <source>
        <dbReference type="Proteomes" id="UP000555407"/>
    </source>
</evidence>
<protein>
    <submittedName>
        <fullName evidence="1">Uncharacterized protein</fullName>
    </submittedName>
</protein>
<dbReference type="RefSeq" id="WP_167204911.1">
    <property type="nucleotide sequence ID" value="NZ_JAASRO010000001.1"/>
</dbReference>
<dbReference type="Proteomes" id="UP000555407">
    <property type="component" value="Unassembled WGS sequence"/>
</dbReference>
<evidence type="ECO:0000313" key="1">
    <source>
        <dbReference type="EMBL" id="NIK55903.1"/>
    </source>
</evidence>
<accession>A0A7X5V775</accession>
<proteinExistence type="predicted"/>
<sequence length="47" mass="5018">MLDVLGLDAIEEGAYRRLITLPSESVEELAASLRVEMSDLAAALDGL</sequence>
<gene>
    <name evidence="1" type="ORF">BJY22_001620</name>
</gene>